<dbReference type="InterPro" id="IPR014433">
    <property type="entry name" value="CooC"/>
</dbReference>
<comment type="caution">
    <text evidence="2">The sequence shown here is derived from an EMBL/GenBank/DDBJ whole genome shotgun (WGS) entry which is preliminary data.</text>
</comment>
<organism evidence="2 3">
    <name type="scientific">Carboxydothermus pertinax</name>
    <dbReference type="NCBI Taxonomy" id="870242"/>
    <lineage>
        <taxon>Bacteria</taxon>
        <taxon>Bacillati</taxon>
        <taxon>Bacillota</taxon>
        <taxon>Clostridia</taxon>
        <taxon>Thermoanaerobacterales</taxon>
        <taxon>Thermoanaerobacteraceae</taxon>
        <taxon>Carboxydothermus</taxon>
    </lineage>
</organism>
<protein>
    <submittedName>
        <fullName evidence="2">Carbon monoxide dehydrogenase</fullName>
    </submittedName>
</protein>
<dbReference type="RefSeq" id="WP_075858968.1">
    <property type="nucleotide sequence ID" value="NZ_BDJK01000014.1"/>
</dbReference>
<sequence>MAFKIAVAGKGGTGKTTFSALVIKQLLLAGKRPILAVDADANANLNEALGLEVEQAISDVINRLAKNMDPIPAGMTKDQYISFKIHETLSEGEDVDLLVMGGPEGQGCYCYANNLLRQFLLTLSNNYPYIVMDNEAGMEHLSRRTTDEVDVFFVISDGSVRGIRSAGRIKQLIDSLDLKIKDKYLVITRINEEDIPEVQEEIEKTGLKLIGVIPDDELVTEFDRQSKPLINLPDDSTAVRAVRKILQNVGIL</sequence>
<dbReference type="Gene3D" id="3.40.50.300">
    <property type="entry name" value="P-loop containing nucleotide triphosphate hydrolases"/>
    <property type="match status" value="1"/>
</dbReference>
<name>A0A1L8CU92_9THEO</name>
<dbReference type="GO" id="GO:0051782">
    <property type="term" value="P:negative regulation of cell division"/>
    <property type="evidence" value="ECO:0007669"/>
    <property type="project" value="TreeGrafter"/>
</dbReference>
<dbReference type="GO" id="GO:0016887">
    <property type="term" value="F:ATP hydrolysis activity"/>
    <property type="evidence" value="ECO:0007669"/>
    <property type="project" value="TreeGrafter"/>
</dbReference>
<dbReference type="PANTHER" id="PTHR43384">
    <property type="entry name" value="SEPTUM SITE-DETERMINING PROTEIN MIND HOMOLOG, CHLOROPLASTIC-RELATED"/>
    <property type="match status" value="1"/>
</dbReference>
<dbReference type="OrthoDB" id="9779073at2"/>
<proteinExistence type="predicted"/>
<dbReference type="SUPFAM" id="SSF52540">
    <property type="entry name" value="P-loop containing nucleoside triphosphate hydrolases"/>
    <property type="match status" value="1"/>
</dbReference>
<dbReference type="GO" id="GO:0005829">
    <property type="term" value="C:cytosol"/>
    <property type="evidence" value="ECO:0007669"/>
    <property type="project" value="TreeGrafter"/>
</dbReference>
<accession>A0A1L8CU92</accession>
<evidence type="ECO:0000313" key="3">
    <source>
        <dbReference type="Proteomes" id="UP000187485"/>
    </source>
</evidence>
<feature type="domain" description="CobQ/CobB/MinD/ParA nucleotide binding" evidence="1">
    <location>
        <begin position="5"/>
        <end position="228"/>
    </location>
</feature>
<evidence type="ECO:0000313" key="2">
    <source>
        <dbReference type="EMBL" id="GAV22486.1"/>
    </source>
</evidence>
<gene>
    <name evidence="2" type="ORF">cpu_09960</name>
</gene>
<dbReference type="EMBL" id="BDJK01000014">
    <property type="protein sequence ID" value="GAV22486.1"/>
    <property type="molecule type" value="Genomic_DNA"/>
</dbReference>
<reference evidence="3" key="1">
    <citation type="submission" date="2016-12" db="EMBL/GenBank/DDBJ databases">
        <title>Draft Genome Sequences od Carboxydothermus pertinax and islandicus, Hydrogenogenic Carboxydotrophic Bacteria.</title>
        <authorList>
            <person name="Fukuyama Y."/>
            <person name="Ohmae K."/>
            <person name="Yoneda Y."/>
            <person name="Yoshida T."/>
            <person name="Sako Y."/>
        </authorList>
    </citation>
    <scope>NUCLEOTIDE SEQUENCE [LARGE SCALE GENOMIC DNA]</scope>
    <source>
        <strain evidence="3">Ug1</strain>
    </source>
</reference>
<evidence type="ECO:0000259" key="1">
    <source>
        <dbReference type="Pfam" id="PF01656"/>
    </source>
</evidence>
<dbReference type="AlphaFoldDB" id="A0A1L8CU92"/>
<dbReference type="Pfam" id="PF01656">
    <property type="entry name" value="CbiA"/>
    <property type="match status" value="1"/>
</dbReference>
<dbReference type="GO" id="GO:0005524">
    <property type="term" value="F:ATP binding"/>
    <property type="evidence" value="ECO:0007669"/>
    <property type="project" value="TreeGrafter"/>
</dbReference>
<keyword evidence="3" id="KW-1185">Reference proteome</keyword>
<dbReference type="PANTHER" id="PTHR43384:SF7">
    <property type="entry name" value="CARBON-MONOXIDE DEHYDROGENASE ACCESSORY PROTEIN"/>
    <property type="match status" value="1"/>
</dbReference>
<dbReference type="Proteomes" id="UP000187485">
    <property type="component" value="Unassembled WGS sequence"/>
</dbReference>
<dbReference type="PIRSF" id="PIRSF005647">
    <property type="entry name" value="CooC"/>
    <property type="match status" value="1"/>
</dbReference>
<dbReference type="InterPro" id="IPR027417">
    <property type="entry name" value="P-loop_NTPase"/>
</dbReference>
<dbReference type="InterPro" id="IPR050625">
    <property type="entry name" value="ParA/MinD_ATPase"/>
</dbReference>
<dbReference type="STRING" id="870242.cpu_09960"/>
<dbReference type="InterPro" id="IPR002586">
    <property type="entry name" value="CobQ/CobB/MinD/ParA_Nub-bd_dom"/>
</dbReference>
<dbReference type="GO" id="GO:0009898">
    <property type="term" value="C:cytoplasmic side of plasma membrane"/>
    <property type="evidence" value="ECO:0007669"/>
    <property type="project" value="TreeGrafter"/>
</dbReference>